<keyword evidence="6" id="KW-0503">Monooxygenase</keyword>
<evidence type="ECO:0000256" key="2">
    <source>
        <dbReference type="ARBA" id="ARBA00022723"/>
    </source>
</evidence>
<dbReference type="InterPro" id="IPR036396">
    <property type="entry name" value="Cyt_P450_sf"/>
</dbReference>
<dbReference type="PRINTS" id="PR00463">
    <property type="entry name" value="EP450I"/>
</dbReference>
<evidence type="ECO:0000256" key="6">
    <source>
        <dbReference type="RuleBase" id="RU000461"/>
    </source>
</evidence>
<dbReference type="GO" id="GO:0016705">
    <property type="term" value="F:oxidoreductase activity, acting on paired donors, with incorporation or reduction of molecular oxygen"/>
    <property type="evidence" value="ECO:0007669"/>
    <property type="project" value="InterPro"/>
</dbReference>
<proteinExistence type="inferred from homology"/>
<evidence type="ECO:0000313" key="7">
    <source>
        <dbReference type="EMBL" id="KKY23859.1"/>
    </source>
</evidence>
<organism evidence="7 8">
    <name type="scientific">Phaeomoniella chlamydospora</name>
    <name type="common">Phaeoacremonium chlamydosporum</name>
    <dbReference type="NCBI Taxonomy" id="158046"/>
    <lineage>
        <taxon>Eukaryota</taxon>
        <taxon>Fungi</taxon>
        <taxon>Dikarya</taxon>
        <taxon>Ascomycota</taxon>
        <taxon>Pezizomycotina</taxon>
        <taxon>Eurotiomycetes</taxon>
        <taxon>Chaetothyriomycetidae</taxon>
        <taxon>Phaeomoniellales</taxon>
        <taxon>Phaeomoniellaceae</taxon>
        <taxon>Phaeomoniella</taxon>
    </lineage>
</organism>
<evidence type="ECO:0000256" key="5">
    <source>
        <dbReference type="PIRSR" id="PIRSR602401-1"/>
    </source>
</evidence>
<comment type="similarity">
    <text evidence="1 6">Belongs to the cytochrome P450 family.</text>
</comment>
<comment type="caution">
    <text evidence="7">The sequence shown here is derived from an EMBL/GenBank/DDBJ whole genome shotgun (WGS) entry which is preliminary data.</text>
</comment>
<evidence type="ECO:0000256" key="4">
    <source>
        <dbReference type="ARBA" id="ARBA00023004"/>
    </source>
</evidence>
<dbReference type="InterPro" id="IPR017972">
    <property type="entry name" value="Cyt_P450_CS"/>
</dbReference>
<keyword evidence="8" id="KW-1185">Reference proteome</keyword>
<dbReference type="Gene3D" id="1.10.630.10">
    <property type="entry name" value="Cytochrome P450"/>
    <property type="match status" value="1"/>
</dbReference>
<dbReference type="OrthoDB" id="2789670at2759"/>
<keyword evidence="4 5" id="KW-0408">Iron</keyword>
<reference evidence="7 8" key="2">
    <citation type="submission" date="2015-05" db="EMBL/GenBank/DDBJ databases">
        <authorList>
            <person name="Morales-Cruz A."/>
            <person name="Amrine K.C."/>
            <person name="Cantu D."/>
        </authorList>
    </citation>
    <scope>NUCLEOTIDE SEQUENCE [LARGE SCALE GENOMIC DNA]</scope>
    <source>
        <strain evidence="7">UCRPC4</strain>
    </source>
</reference>
<evidence type="ECO:0000313" key="8">
    <source>
        <dbReference type="Proteomes" id="UP000053317"/>
    </source>
</evidence>
<sequence length="479" mass="53641">MSKLGPPGEPFFGHFRVVPYSNPQFRYIEWGKEYNSDVLFFNVFGKPVVVLNSVEAAEELLEKKGANFQDRPRFVMFEVMGWGVTLTFLRNGPRFRLHRKLIQSTFTQSACKTYRTVQTEEMRRAVRDILDRPSKWEMLIRKGTVAIVLRLGFGVRVHDDDDEYIKMADEANYATTQGGTPASTIGDHFPIITYLPNWLARSAPLKHARDWGWAIRKIHETAWNSTMKEIEAGNAEPSFMKTYLERYNQSLATGQPCEHTPIDIQGAAGAIFIAGGNTTWSTIMVCILQLLLNPSVKAKAIAEIDAVIGSSRLPTFEDQDSLPYLNNLIQETFRIAPLSPVGVPHKSIAPDNYKGYYIPAGSIVYANARAMTLDSTVYASPSQFDPDRYTHGEPYPKGHFGFGRRACPGRYLAANSVYIFMATLLATTDFAFPKSEAGLPKARELGLSNGLSSHPESYECIMKPRSEEKRLLVISGTAI</sequence>
<dbReference type="AlphaFoldDB" id="A0A0G2ENI8"/>
<dbReference type="EMBL" id="LCWF01000064">
    <property type="protein sequence ID" value="KKY23859.1"/>
    <property type="molecule type" value="Genomic_DNA"/>
</dbReference>
<feature type="binding site" description="axial binding residue" evidence="5">
    <location>
        <position position="407"/>
    </location>
    <ligand>
        <name>heme</name>
        <dbReference type="ChEBI" id="CHEBI:30413"/>
    </ligand>
    <ligandPart>
        <name>Fe</name>
        <dbReference type="ChEBI" id="CHEBI:18248"/>
    </ligandPart>
</feature>
<dbReference type="CDD" id="cd11065">
    <property type="entry name" value="CYP64-like"/>
    <property type="match status" value="1"/>
</dbReference>
<name>A0A0G2ENI8_PHACM</name>
<dbReference type="InterPro" id="IPR001128">
    <property type="entry name" value="Cyt_P450"/>
</dbReference>
<gene>
    <name evidence="7" type="ORF">UCRPC4_g02672</name>
</gene>
<keyword evidence="2 5" id="KW-0479">Metal-binding</keyword>
<dbReference type="GO" id="GO:0005506">
    <property type="term" value="F:iron ion binding"/>
    <property type="evidence" value="ECO:0007669"/>
    <property type="project" value="InterPro"/>
</dbReference>
<dbReference type="InterPro" id="IPR050364">
    <property type="entry name" value="Cytochrome_P450_fung"/>
</dbReference>
<comment type="cofactor">
    <cofactor evidence="5">
        <name>heme</name>
        <dbReference type="ChEBI" id="CHEBI:30413"/>
    </cofactor>
</comment>
<keyword evidence="3 6" id="KW-0560">Oxidoreductase</keyword>
<dbReference type="SUPFAM" id="SSF48264">
    <property type="entry name" value="Cytochrome P450"/>
    <property type="match status" value="1"/>
</dbReference>
<dbReference type="PRINTS" id="PR00385">
    <property type="entry name" value="P450"/>
</dbReference>
<dbReference type="PANTHER" id="PTHR46300:SF5">
    <property type="entry name" value="CYTOCHROME P450"/>
    <property type="match status" value="1"/>
</dbReference>
<keyword evidence="5 6" id="KW-0349">Heme</keyword>
<dbReference type="GO" id="GO:0004497">
    <property type="term" value="F:monooxygenase activity"/>
    <property type="evidence" value="ECO:0007669"/>
    <property type="project" value="UniProtKB-KW"/>
</dbReference>
<dbReference type="InterPro" id="IPR002401">
    <property type="entry name" value="Cyt_P450_E_grp-I"/>
</dbReference>
<protein>
    <submittedName>
        <fullName evidence="7">Putative cytochrome p450</fullName>
    </submittedName>
</protein>
<dbReference type="PROSITE" id="PS00086">
    <property type="entry name" value="CYTOCHROME_P450"/>
    <property type="match status" value="1"/>
</dbReference>
<evidence type="ECO:0000256" key="1">
    <source>
        <dbReference type="ARBA" id="ARBA00010617"/>
    </source>
</evidence>
<dbReference type="Pfam" id="PF00067">
    <property type="entry name" value="p450"/>
    <property type="match status" value="1"/>
</dbReference>
<evidence type="ECO:0000256" key="3">
    <source>
        <dbReference type="ARBA" id="ARBA00023002"/>
    </source>
</evidence>
<dbReference type="GO" id="GO:0020037">
    <property type="term" value="F:heme binding"/>
    <property type="evidence" value="ECO:0007669"/>
    <property type="project" value="InterPro"/>
</dbReference>
<dbReference type="PANTHER" id="PTHR46300">
    <property type="entry name" value="P450, PUTATIVE (EUROFUNG)-RELATED-RELATED"/>
    <property type="match status" value="1"/>
</dbReference>
<accession>A0A0G2ENI8</accession>
<reference evidence="7 8" key="1">
    <citation type="submission" date="2015-05" db="EMBL/GenBank/DDBJ databases">
        <title>Distinctive expansion of gene families associated with plant cell wall degradation and secondary metabolism in the genomes of grapevine trunk pathogens.</title>
        <authorList>
            <person name="Lawrence D.P."/>
            <person name="Travadon R."/>
            <person name="Rolshausen P.E."/>
            <person name="Baumgartner K."/>
        </authorList>
    </citation>
    <scope>NUCLEOTIDE SEQUENCE [LARGE SCALE GENOMIC DNA]</scope>
    <source>
        <strain evidence="7">UCRPC4</strain>
    </source>
</reference>
<dbReference type="Proteomes" id="UP000053317">
    <property type="component" value="Unassembled WGS sequence"/>
</dbReference>